<keyword evidence="4" id="KW-1003">Cell membrane</keyword>
<dbReference type="Pfam" id="PF01130">
    <property type="entry name" value="CD36"/>
    <property type="match status" value="2"/>
</dbReference>
<evidence type="ECO:0000256" key="14">
    <source>
        <dbReference type="SAM" id="Phobius"/>
    </source>
</evidence>
<keyword evidence="12" id="KW-0325">Glycoprotein</keyword>
<keyword evidence="11" id="KW-0675">Receptor</keyword>
<evidence type="ECO:0000256" key="3">
    <source>
        <dbReference type="ARBA" id="ARBA00010532"/>
    </source>
</evidence>
<organism evidence="15 16">
    <name type="scientific">Pseudolycoriella hygida</name>
    <dbReference type="NCBI Taxonomy" id="35572"/>
    <lineage>
        <taxon>Eukaryota</taxon>
        <taxon>Metazoa</taxon>
        <taxon>Ecdysozoa</taxon>
        <taxon>Arthropoda</taxon>
        <taxon>Hexapoda</taxon>
        <taxon>Insecta</taxon>
        <taxon>Pterygota</taxon>
        <taxon>Neoptera</taxon>
        <taxon>Endopterygota</taxon>
        <taxon>Diptera</taxon>
        <taxon>Nematocera</taxon>
        <taxon>Sciaroidea</taxon>
        <taxon>Sciaridae</taxon>
        <taxon>Pseudolycoriella</taxon>
    </lineage>
</organism>
<evidence type="ECO:0000256" key="11">
    <source>
        <dbReference type="ARBA" id="ARBA00023170"/>
    </source>
</evidence>
<keyword evidence="6 14" id="KW-0812">Transmembrane</keyword>
<comment type="function">
    <text evidence="1">Plays an olfactory role that is not restricted to pheromone sensitivity.</text>
</comment>
<evidence type="ECO:0000256" key="7">
    <source>
        <dbReference type="ARBA" id="ARBA00022725"/>
    </source>
</evidence>
<evidence type="ECO:0000256" key="6">
    <source>
        <dbReference type="ARBA" id="ARBA00022692"/>
    </source>
</evidence>
<dbReference type="GO" id="GO:0005737">
    <property type="term" value="C:cytoplasm"/>
    <property type="evidence" value="ECO:0007669"/>
    <property type="project" value="TreeGrafter"/>
</dbReference>
<keyword evidence="5" id="KW-0716">Sensory transduction</keyword>
<dbReference type="InterPro" id="IPR002159">
    <property type="entry name" value="CD36_fam"/>
</dbReference>
<dbReference type="PRINTS" id="PR01609">
    <property type="entry name" value="CD36FAMILY"/>
</dbReference>
<evidence type="ECO:0000313" key="15">
    <source>
        <dbReference type="EMBL" id="KAJ6635490.1"/>
    </source>
</evidence>
<feature type="transmembrane region" description="Helical" evidence="14">
    <location>
        <begin position="31"/>
        <end position="51"/>
    </location>
</feature>
<evidence type="ECO:0000256" key="13">
    <source>
        <dbReference type="ARBA" id="ARBA00040646"/>
    </source>
</evidence>
<keyword evidence="16" id="KW-1185">Reference proteome</keyword>
<protein>
    <recommendedName>
        <fullName evidence="13">Sensory neuron membrane protein 1</fullName>
    </recommendedName>
</protein>
<evidence type="ECO:0000256" key="10">
    <source>
        <dbReference type="ARBA" id="ARBA00023157"/>
    </source>
</evidence>
<evidence type="ECO:0000256" key="8">
    <source>
        <dbReference type="ARBA" id="ARBA00022989"/>
    </source>
</evidence>
<feature type="transmembrane region" description="Helical" evidence="14">
    <location>
        <begin position="417"/>
        <end position="437"/>
    </location>
</feature>
<dbReference type="Proteomes" id="UP001151699">
    <property type="component" value="Chromosome C"/>
</dbReference>
<dbReference type="AlphaFoldDB" id="A0A9Q0MQU8"/>
<evidence type="ECO:0000256" key="2">
    <source>
        <dbReference type="ARBA" id="ARBA00004651"/>
    </source>
</evidence>
<gene>
    <name evidence="15" type="ORF">Bhyg_14076</name>
</gene>
<keyword evidence="9 14" id="KW-0472">Membrane</keyword>
<evidence type="ECO:0000256" key="5">
    <source>
        <dbReference type="ARBA" id="ARBA00022606"/>
    </source>
</evidence>
<comment type="subcellular location">
    <subcellularLocation>
        <location evidence="2">Cell membrane</location>
        <topology evidence="2">Multi-pass membrane protein</topology>
    </subcellularLocation>
</comment>
<dbReference type="PANTHER" id="PTHR11923:SF69">
    <property type="entry name" value="SENSORY NEURON MEMBRANE PROTEIN 1"/>
    <property type="match status" value="1"/>
</dbReference>
<dbReference type="GO" id="GO:0005044">
    <property type="term" value="F:scavenger receptor activity"/>
    <property type="evidence" value="ECO:0007669"/>
    <property type="project" value="TreeGrafter"/>
</dbReference>
<keyword evidence="7" id="KW-0552">Olfaction</keyword>
<keyword evidence="8 14" id="KW-1133">Transmembrane helix</keyword>
<evidence type="ECO:0000256" key="9">
    <source>
        <dbReference type="ARBA" id="ARBA00023136"/>
    </source>
</evidence>
<comment type="caution">
    <text evidence="15">The sequence shown here is derived from an EMBL/GenBank/DDBJ whole genome shotgun (WGS) entry which is preliminary data.</text>
</comment>
<accession>A0A9Q0MQU8</accession>
<reference evidence="15" key="1">
    <citation type="submission" date="2022-07" db="EMBL/GenBank/DDBJ databases">
        <authorList>
            <person name="Trinca V."/>
            <person name="Uliana J.V.C."/>
            <person name="Torres T.T."/>
            <person name="Ward R.J."/>
            <person name="Monesi N."/>
        </authorList>
    </citation>
    <scope>NUCLEOTIDE SEQUENCE</scope>
    <source>
        <strain evidence="15">HSMRA1968</strain>
        <tissue evidence="15">Whole embryos</tissue>
    </source>
</reference>
<sequence>MKYNFNQIEILAKILTEIRRLTNKLQTRVNFKWAIISIIAIVSGALIAFYIQPKLVQIITKYLFVAKPGHYIRKRHETKLLFKYKIYLWNVTNPSEITAGAEKPKLQEVGPYVFSQLRRKVNVEDNQNEDTVSFNFHNVYTFDPKLTAPLTGNETVTLLNAVIVSSVIKILFESPHLLGLLIEAMDIVFENPSSVFATMKAMEFLNDGFRIDCNHSEVAVKSLCANMRRHDALKVVGDNVLRYRWFDKLNKTTDSRYTILRGSKNIQDVGRVIAVNGKSKLNVFKDKDECNVINGTDATYFPPFQQREQTLWGFSDRSCKSFPLRHKKMKRKFFGVKTAHKILNFSDPLQSGTALAANTRIQVNFMLKRFPQYRIFSSFIKDVIYLPLLWYDEDFKLEKTDLAIIVSSKMSQFFGTFTGYMLIIVGVLGLVLTTALISQKYIGERVKVGPVQTETVTSK</sequence>
<dbReference type="OrthoDB" id="195015at2759"/>
<evidence type="ECO:0000256" key="1">
    <source>
        <dbReference type="ARBA" id="ARBA00003156"/>
    </source>
</evidence>
<name>A0A9Q0MQU8_9DIPT</name>
<evidence type="ECO:0000256" key="12">
    <source>
        <dbReference type="ARBA" id="ARBA00023180"/>
    </source>
</evidence>
<keyword evidence="10" id="KW-1015">Disulfide bond</keyword>
<evidence type="ECO:0000256" key="4">
    <source>
        <dbReference type="ARBA" id="ARBA00022475"/>
    </source>
</evidence>
<dbReference type="PANTHER" id="PTHR11923">
    <property type="entry name" value="SCAVENGER RECEPTOR CLASS B TYPE-1 SR-B1"/>
    <property type="match status" value="1"/>
</dbReference>
<evidence type="ECO:0000313" key="16">
    <source>
        <dbReference type="Proteomes" id="UP001151699"/>
    </source>
</evidence>
<proteinExistence type="inferred from homology"/>
<comment type="similarity">
    <text evidence="3">Belongs to the CD36 family.</text>
</comment>
<dbReference type="GO" id="GO:0005901">
    <property type="term" value="C:caveola"/>
    <property type="evidence" value="ECO:0007669"/>
    <property type="project" value="UniProtKB-SubCell"/>
</dbReference>
<dbReference type="EMBL" id="WJQU01000004">
    <property type="protein sequence ID" value="KAJ6635490.1"/>
    <property type="molecule type" value="Genomic_DNA"/>
</dbReference>